<dbReference type="Pfam" id="PF09697">
    <property type="entry name" value="Porph_ging"/>
    <property type="match status" value="1"/>
</dbReference>
<feature type="signal peptide" evidence="1">
    <location>
        <begin position="1"/>
        <end position="21"/>
    </location>
</feature>
<name>A0A9X4MWI5_9FLAO</name>
<evidence type="ECO:0000256" key="1">
    <source>
        <dbReference type="SAM" id="SignalP"/>
    </source>
</evidence>
<evidence type="ECO:0000313" key="2">
    <source>
        <dbReference type="EMBL" id="MDG4945378.1"/>
    </source>
</evidence>
<dbReference type="RefSeq" id="WP_304420014.1">
    <property type="nucleotide sequence ID" value="NZ_JANCMU010000001.1"/>
</dbReference>
<keyword evidence="1" id="KW-0732">Signal</keyword>
<protein>
    <submittedName>
        <fullName evidence="2">GLPGLI family protein</fullName>
    </submittedName>
</protein>
<feature type="chain" id="PRO_5040884789" evidence="1">
    <location>
        <begin position="22"/>
        <end position="261"/>
    </location>
</feature>
<gene>
    <name evidence="2" type="ORF">NMK71_03040</name>
</gene>
<sequence length="261" mass="31267">MKCKKTAITYLLLIVSSIMFSQTFTYEYTYKLDSTDLNRISQDVLNLEINNSYSLFYSINRLKRNNYAKALETEIENNTLNLKSAPNPGVHWSIKNDSSRESIMVYEDYSIYKYKYSDHINLDWKLQDSTKFYDHLKLHKATTSFRGRDYIAWYTLEIPLSYGPYKFYGLPGLIVEIYDENKNHHFKMVETSKIKLDENYFSEFKLISKDDFKEFFDKYELNPMSLIPETEGIRIPENQKKIHKERMEARKARRNNFIELR</sequence>
<dbReference type="NCBIfam" id="TIGR01200">
    <property type="entry name" value="GLPGLI"/>
    <property type="match status" value="1"/>
</dbReference>
<dbReference type="Proteomes" id="UP001152599">
    <property type="component" value="Unassembled WGS sequence"/>
</dbReference>
<comment type="caution">
    <text evidence="2">The sequence shown here is derived from an EMBL/GenBank/DDBJ whole genome shotgun (WGS) entry which is preliminary data.</text>
</comment>
<accession>A0A9X4MWI5</accession>
<evidence type="ECO:0000313" key="3">
    <source>
        <dbReference type="Proteomes" id="UP001152599"/>
    </source>
</evidence>
<keyword evidence="3" id="KW-1185">Reference proteome</keyword>
<dbReference type="InterPro" id="IPR005901">
    <property type="entry name" value="GLPGLI"/>
</dbReference>
<reference evidence="2" key="1">
    <citation type="submission" date="2022-07" db="EMBL/GenBank/DDBJ databases">
        <title>Description and genome-wide analysis of Profundicola chukchiensis gen. nov., sp. nov., marine bacteria isolated from bottom sediments of the Chukchi Sea.</title>
        <authorList>
            <person name="Romanenko L."/>
            <person name="Otstavnykh N."/>
            <person name="Kurilenko V."/>
            <person name="Eremeev V."/>
            <person name="Velansky P."/>
            <person name="Mikhailov V."/>
            <person name="Isaeva M."/>
        </authorList>
    </citation>
    <scope>NUCLEOTIDE SEQUENCE</scope>
    <source>
        <strain evidence="2">KMM 9713</strain>
    </source>
</reference>
<dbReference type="AlphaFoldDB" id="A0A9X4MWI5"/>
<proteinExistence type="predicted"/>
<dbReference type="EMBL" id="JANCMU010000001">
    <property type="protein sequence ID" value="MDG4945378.1"/>
    <property type="molecule type" value="Genomic_DNA"/>
</dbReference>
<organism evidence="2 3">
    <name type="scientific">Profundicola chukchiensis</name>
    <dbReference type="NCBI Taxonomy" id="2961959"/>
    <lineage>
        <taxon>Bacteria</taxon>
        <taxon>Pseudomonadati</taxon>
        <taxon>Bacteroidota</taxon>
        <taxon>Flavobacteriia</taxon>
        <taxon>Flavobacteriales</taxon>
        <taxon>Weeksellaceae</taxon>
        <taxon>Profundicola</taxon>
    </lineage>
</organism>